<keyword evidence="7" id="KW-1185">Reference proteome</keyword>
<evidence type="ECO:0000256" key="3">
    <source>
        <dbReference type="ARBA" id="ARBA00022898"/>
    </source>
</evidence>
<dbReference type="PANTHER" id="PTHR48078:SF6">
    <property type="entry name" value="L-THREONINE DEHYDRATASE CATABOLIC TDCB"/>
    <property type="match status" value="1"/>
</dbReference>
<dbReference type="CDD" id="cd01562">
    <property type="entry name" value="Thr-dehyd"/>
    <property type="match status" value="1"/>
</dbReference>
<dbReference type="AlphaFoldDB" id="A0A5K7YME6"/>
<dbReference type="GO" id="GO:0006567">
    <property type="term" value="P:L-threonine catabolic process"/>
    <property type="evidence" value="ECO:0007669"/>
    <property type="project" value="TreeGrafter"/>
</dbReference>
<dbReference type="Pfam" id="PF00291">
    <property type="entry name" value="PALP"/>
    <property type="match status" value="1"/>
</dbReference>
<proteinExistence type="inferred from homology"/>
<evidence type="ECO:0000256" key="1">
    <source>
        <dbReference type="ARBA" id="ARBA00001933"/>
    </source>
</evidence>
<sequence length="311" mass="33151">MILQTPLLPSAGLAKITGARTVDLKLECLQHTGAFKVRGAANKMLSLSDEEKKRGVITFSTGNHGKAVAYVAGKMGIRAVVCLSEHVASYRVQAIRQLGAEVSVKGHSQDEAEKNYQDLVSAEGLIPVLPFDDPMIIAGQGTIALEILSTLPDADVLLIPLSGGGLLAGIAMAAKSINPGIHIVGLSIEQSPAMLESLKAGRPVQVEEKDSIADSLLGGIGYVNRHTLPLVEKFTDEHLLISEEEIKNGMHYVFENHRLIVEGAAAVGVGALIDQRMDVKGNTVVTLLSGNSINSRDYVSIIQHRLIDDDN</sequence>
<dbReference type="FunFam" id="3.40.50.1100:FF:000005">
    <property type="entry name" value="Threonine dehydratase catabolic"/>
    <property type="match status" value="1"/>
</dbReference>
<accession>A0A5K7YME6</accession>
<keyword evidence="4" id="KW-0456">Lyase</keyword>
<dbReference type="Proteomes" id="UP000427906">
    <property type="component" value="Chromosome"/>
</dbReference>
<dbReference type="EMBL" id="AP021874">
    <property type="protein sequence ID" value="BBO69420.1"/>
    <property type="molecule type" value="Genomic_DNA"/>
</dbReference>
<comment type="cofactor">
    <cofactor evidence="1">
        <name>pyridoxal 5'-phosphate</name>
        <dbReference type="ChEBI" id="CHEBI:597326"/>
    </cofactor>
</comment>
<dbReference type="GO" id="GO:0003941">
    <property type="term" value="F:L-serine ammonia-lyase activity"/>
    <property type="evidence" value="ECO:0007669"/>
    <property type="project" value="TreeGrafter"/>
</dbReference>
<dbReference type="KEGG" id="dalk:DSCA_33500"/>
<evidence type="ECO:0000313" key="6">
    <source>
        <dbReference type="EMBL" id="BBO69420.1"/>
    </source>
</evidence>
<name>A0A5K7YME6_9BACT</name>
<dbReference type="GO" id="GO:0006565">
    <property type="term" value="P:L-serine catabolic process"/>
    <property type="evidence" value="ECO:0007669"/>
    <property type="project" value="TreeGrafter"/>
</dbReference>
<dbReference type="SUPFAM" id="SSF53686">
    <property type="entry name" value="Tryptophan synthase beta subunit-like PLP-dependent enzymes"/>
    <property type="match status" value="1"/>
</dbReference>
<dbReference type="Gene3D" id="3.40.50.1100">
    <property type="match status" value="2"/>
</dbReference>
<organism evidence="6 7">
    <name type="scientific">Desulfosarcina alkanivorans</name>
    <dbReference type="NCBI Taxonomy" id="571177"/>
    <lineage>
        <taxon>Bacteria</taxon>
        <taxon>Pseudomonadati</taxon>
        <taxon>Thermodesulfobacteriota</taxon>
        <taxon>Desulfobacteria</taxon>
        <taxon>Desulfobacterales</taxon>
        <taxon>Desulfosarcinaceae</taxon>
        <taxon>Desulfosarcina</taxon>
    </lineage>
</organism>
<evidence type="ECO:0000256" key="4">
    <source>
        <dbReference type="ARBA" id="ARBA00023239"/>
    </source>
</evidence>
<comment type="similarity">
    <text evidence="2">Belongs to the serine/threonine dehydratase family.</text>
</comment>
<gene>
    <name evidence="6" type="primary">eutB</name>
    <name evidence="6" type="ORF">DSCA_33500</name>
</gene>
<dbReference type="InterPro" id="IPR036052">
    <property type="entry name" value="TrpB-like_PALP_sf"/>
</dbReference>
<evidence type="ECO:0000256" key="2">
    <source>
        <dbReference type="ARBA" id="ARBA00010869"/>
    </source>
</evidence>
<dbReference type="GO" id="GO:0004794">
    <property type="term" value="F:threonine deaminase activity"/>
    <property type="evidence" value="ECO:0007669"/>
    <property type="project" value="TreeGrafter"/>
</dbReference>
<protein>
    <submittedName>
        <fullName evidence="6">Hydroxyectoine utilization dehydratase EutB</fullName>
    </submittedName>
</protein>
<dbReference type="GO" id="GO:0009097">
    <property type="term" value="P:isoleucine biosynthetic process"/>
    <property type="evidence" value="ECO:0007669"/>
    <property type="project" value="TreeGrafter"/>
</dbReference>
<evidence type="ECO:0000313" key="7">
    <source>
        <dbReference type="Proteomes" id="UP000427906"/>
    </source>
</evidence>
<reference evidence="6 7" key="1">
    <citation type="submission" date="2019-11" db="EMBL/GenBank/DDBJ databases">
        <title>Comparative genomics of hydrocarbon-degrading Desulfosarcina strains.</title>
        <authorList>
            <person name="Watanabe M."/>
            <person name="Kojima H."/>
            <person name="Fukui M."/>
        </authorList>
    </citation>
    <scope>NUCLEOTIDE SEQUENCE [LARGE SCALE GENOMIC DNA]</scope>
    <source>
        <strain evidence="6 7">PL12</strain>
    </source>
</reference>
<feature type="domain" description="Tryptophan synthase beta chain-like PALP" evidence="5">
    <location>
        <begin position="2"/>
        <end position="290"/>
    </location>
</feature>
<keyword evidence="3" id="KW-0663">Pyridoxal phosphate</keyword>
<dbReference type="PANTHER" id="PTHR48078">
    <property type="entry name" value="THREONINE DEHYDRATASE, MITOCHONDRIAL-RELATED"/>
    <property type="match status" value="1"/>
</dbReference>
<dbReference type="InterPro" id="IPR001926">
    <property type="entry name" value="TrpB-like_PALP"/>
</dbReference>
<dbReference type="InterPro" id="IPR050147">
    <property type="entry name" value="Ser/Thr_Dehydratase"/>
</dbReference>
<evidence type="ECO:0000259" key="5">
    <source>
        <dbReference type="Pfam" id="PF00291"/>
    </source>
</evidence>